<feature type="active site" description="Charge relay system" evidence="5">
    <location>
        <position position="254"/>
    </location>
</feature>
<evidence type="ECO:0000256" key="7">
    <source>
        <dbReference type="SAM" id="Phobius"/>
    </source>
</evidence>
<evidence type="ECO:0000313" key="11">
    <source>
        <dbReference type="Proteomes" id="UP000009036"/>
    </source>
</evidence>
<evidence type="ECO:0000256" key="4">
    <source>
        <dbReference type="ARBA" id="ARBA00022825"/>
    </source>
</evidence>
<accession>A0A8B1NKQ4</accession>
<feature type="compositionally biased region" description="Low complexity" evidence="6">
    <location>
        <begin position="412"/>
        <end position="434"/>
    </location>
</feature>
<dbReference type="OrthoDB" id="9798386at2"/>
<sequence length="447" mass="44776">MSFMRMMRAVGGAVVAGALLFGSAPTALADQIRDDQWPLKSFDAESVWKASTGKGVTVAVIDVPVNGNHPDLTGSVLPGKDIENGGPANHQDQDNHGTSMASVIAGHGHGAGGSEGVKGIAPGAKILPVGMPSADEISDPNSGGLAEALKYAVDNGASVINMSIGQSYVSEDVKQAISYANKKDVLLVAATGNSGSEIDPLAASPGLLAVGAVDKAGQVWQDSNYGPQTMLTAPGVHIRSAAASKPYRLADGTSDATAYVSGAAALLRSKFPNLTAGQIANRLVKTAALPPGQENLKLPDPHYGYGIIRPYSALTNDLPAGSKNGPLSVSKDAPSGGEDGSNAPGASSSGGDQASEQKGSGLGVGAIVSIAAGVLVVVAIIVIIAVRSKNRRNGPPSGGPGGYGGPGGPGFAQQQLGPYPQQPGPYQQQPSAPGSYPPAPPTQPPGQ</sequence>
<evidence type="ECO:0000256" key="5">
    <source>
        <dbReference type="PROSITE-ProRule" id="PRU01240"/>
    </source>
</evidence>
<feature type="compositionally biased region" description="Gly residues" evidence="6">
    <location>
        <begin position="399"/>
        <end position="410"/>
    </location>
</feature>
<keyword evidence="4 5" id="KW-0720">Serine protease</keyword>
<dbReference type="KEGG" id="sauh:SU9_025705"/>
<dbReference type="AlphaFoldDB" id="A0A8B1NKQ4"/>
<gene>
    <name evidence="10" type="ORF">SU9_025705</name>
</gene>
<dbReference type="EMBL" id="CP072931">
    <property type="protein sequence ID" value="QTZ94425.1"/>
    <property type="molecule type" value="Genomic_DNA"/>
</dbReference>
<dbReference type="RefSeq" id="WP_040898212.1">
    <property type="nucleotide sequence ID" value="NZ_CP072931.1"/>
</dbReference>
<dbReference type="Pfam" id="PF00082">
    <property type="entry name" value="Peptidase_S8"/>
    <property type="match status" value="1"/>
</dbReference>
<feature type="region of interest" description="Disordered" evidence="6">
    <location>
        <begin position="78"/>
        <end position="113"/>
    </location>
</feature>
<dbReference type="PRINTS" id="PR00723">
    <property type="entry name" value="SUBTILISIN"/>
</dbReference>
<comment type="similarity">
    <text evidence="1 5">Belongs to the peptidase S8 family.</text>
</comment>
<dbReference type="PROSITE" id="PS51892">
    <property type="entry name" value="SUBTILASE"/>
    <property type="match status" value="1"/>
</dbReference>
<dbReference type="InterPro" id="IPR036852">
    <property type="entry name" value="Peptidase_S8/S53_dom_sf"/>
</dbReference>
<keyword evidence="7" id="KW-0812">Transmembrane</keyword>
<organism evidence="10 11">
    <name type="scientific">Streptomyces auratus AGR0001</name>
    <dbReference type="NCBI Taxonomy" id="1160718"/>
    <lineage>
        <taxon>Bacteria</taxon>
        <taxon>Bacillati</taxon>
        <taxon>Actinomycetota</taxon>
        <taxon>Actinomycetes</taxon>
        <taxon>Kitasatosporales</taxon>
        <taxon>Streptomycetaceae</taxon>
        <taxon>Streptomyces</taxon>
    </lineage>
</organism>
<dbReference type="InterPro" id="IPR000209">
    <property type="entry name" value="Peptidase_S8/S53_dom"/>
</dbReference>
<feature type="signal peptide" evidence="8">
    <location>
        <begin position="1"/>
        <end position="29"/>
    </location>
</feature>
<dbReference type="PANTHER" id="PTHR43806">
    <property type="entry name" value="PEPTIDASE S8"/>
    <property type="match status" value="1"/>
</dbReference>
<reference evidence="10" key="2">
    <citation type="submission" date="2021-04" db="EMBL/GenBank/DDBJ databases">
        <authorList>
            <person name="Wen M.-L."/>
            <person name="Han X.-L."/>
            <person name="Xiong J."/>
        </authorList>
    </citation>
    <scope>NUCLEOTIDE SEQUENCE</scope>
    <source>
        <strain evidence="10">AGR0001</strain>
    </source>
</reference>
<reference evidence="10" key="1">
    <citation type="journal article" date="2012" name="J. Bacteriol.">
        <title>Genome Sequence of Streptomyces auratus Strain AGR0001, a Phoslactomycin-Producing Actinomycete.</title>
        <authorList>
            <person name="Han X."/>
            <person name="Li M."/>
            <person name="Ding Z."/>
            <person name="Zhao J."/>
            <person name="Ji K."/>
            <person name="Wen M."/>
            <person name="Lu T."/>
        </authorList>
    </citation>
    <scope>NUCLEOTIDE SEQUENCE</scope>
    <source>
        <strain evidence="10">AGR0001</strain>
    </source>
</reference>
<keyword evidence="8" id="KW-0732">Signal</keyword>
<feature type="active site" description="Charge relay system" evidence="5">
    <location>
        <position position="96"/>
    </location>
</feature>
<dbReference type="InterPro" id="IPR015500">
    <property type="entry name" value="Peptidase_S8_subtilisin-rel"/>
</dbReference>
<dbReference type="PANTHER" id="PTHR43806:SF11">
    <property type="entry name" value="CEREVISIN-RELATED"/>
    <property type="match status" value="1"/>
</dbReference>
<dbReference type="GO" id="GO:0006508">
    <property type="term" value="P:proteolysis"/>
    <property type="evidence" value="ECO:0007669"/>
    <property type="project" value="UniProtKB-KW"/>
</dbReference>
<evidence type="ECO:0000256" key="6">
    <source>
        <dbReference type="SAM" id="MobiDB-lite"/>
    </source>
</evidence>
<name>A0A8B1NKQ4_9ACTN</name>
<evidence type="ECO:0000256" key="3">
    <source>
        <dbReference type="ARBA" id="ARBA00022801"/>
    </source>
</evidence>
<feature type="compositionally biased region" description="Pro residues" evidence="6">
    <location>
        <begin position="435"/>
        <end position="447"/>
    </location>
</feature>
<feature type="chain" id="PRO_5032554173" evidence="8">
    <location>
        <begin position="30"/>
        <end position="447"/>
    </location>
</feature>
<feature type="compositionally biased region" description="Low complexity" evidence="6">
    <location>
        <begin position="340"/>
        <end position="351"/>
    </location>
</feature>
<evidence type="ECO:0000256" key="1">
    <source>
        <dbReference type="ARBA" id="ARBA00011073"/>
    </source>
</evidence>
<evidence type="ECO:0000256" key="2">
    <source>
        <dbReference type="ARBA" id="ARBA00022670"/>
    </source>
</evidence>
<proteinExistence type="inferred from homology"/>
<feature type="transmembrane region" description="Helical" evidence="7">
    <location>
        <begin position="362"/>
        <end position="386"/>
    </location>
</feature>
<dbReference type="GO" id="GO:0004252">
    <property type="term" value="F:serine-type endopeptidase activity"/>
    <property type="evidence" value="ECO:0007669"/>
    <property type="project" value="UniProtKB-UniRule"/>
</dbReference>
<evidence type="ECO:0000259" key="9">
    <source>
        <dbReference type="Pfam" id="PF00082"/>
    </source>
</evidence>
<dbReference type="Proteomes" id="UP000009036">
    <property type="component" value="Chromosome"/>
</dbReference>
<dbReference type="Gene3D" id="3.40.50.200">
    <property type="entry name" value="Peptidase S8/S53 domain"/>
    <property type="match status" value="1"/>
</dbReference>
<keyword evidence="11" id="KW-1185">Reference proteome</keyword>
<dbReference type="SUPFAM" id="SSF52743">
    <property type="entry name" value="Subtilisin-like"/>
    <property type="match status" value="1"/>
</dbReference>
<feature type="region of interest" description="Disordered" evidence="6">
    <location>
        <begin position="390"/>
        <end position="447"/>
    </location>
</feature>
<feature type="active site" description="Charge relay system" evidence="5">
    <location>
        <position position="62"/>
    </location>
</feature>
<feature type="region of interest" description="Disordered" evidence="6">
    <location>
        <begin position="322"/>
        <end position="359"/>
    </location>
</feature>
<keyword evidence="7" id="KW-1133">Transmembrane helix</keyword>
<keyword evidence="7" id="KW-0472">Membrane</keyword>
<evidence type="ECO:0000313" key="10">
    <source>
        <dbReference type="EMBL" id="QTZ94425.1"/>
    </source>
</evidence>
<feature type="domain" description="Peptidase S8/S53" evidence="9">
    <location>
        <begin position="53"/>
        <end position="306"/>
    </location>
</feature>
<keyword evidence="2 5" id="KW-0645">Protease</keyword>
<keyword evidence="3 5" id="KW-0378">Hydrolase</keyword>
<protein>
    <submittedName>
        <fullName evidence="10">S8 family serine peptidase</fullName>
    </submittedName>
</protein>
<evidence type="ECO:0000256" key="8">
    <source>
        <dbReference type="SAM" id="SignalP"/>
    </source>
</evidence>
<dbReference type="InterPro" id="IPR050131">
    <property type="entry name" value="Peptidase_S8_subtilisin-like"/>
</dbReference>